<organism evidence="2 3">
    <name type="scientific">Rhodocollybia butyracea</name>
    <dbReference type="NCBI Taxonomy" id="206335"/>
    <lineage>
        <taxon>Eukaryota</taxon>
        <taxon>Fungi</taxon>
        <taxon>Dikarya</taxon>
        <taxon>Basidiomycota</taxon>
        <taxon>Agaricomycotina</taxon>
        <taxon>Agaricomycetes</taxon>
        <taxon>Agaricomycetidae</taxon>
        <taxon>Agaricales</taxon>
        <taxon>Marasmiineae</taxon>
        <taxon>Omphalotaceae</taxon>
        <taxon>Rhodocollybia</taxon>
    </lineage>
</organism>
<dbReference type="Proteomes" id="UP000772434">
    <property type="component" value="Unassembled WGS sequence"/>
</dbReference>
<evidence type="ECO:0000313" key="3">
    <source>
        <dbReference type="Proteomes" id="UP000772434"/>
    </source>
</evidence>
<dbReference type="AlphaFoldDB" id="A0A9P5PHQ0"/>
<feature type="compositionally biased region" description="Low complexity" evidence="1">
    <location>
        <begin position="42"/>
        <end position="54"/>
    </location>
</feature>
<sequence>MNDNKPNLPRRKAPRSRRRNRPTTSDPEIDGTHKNSATEAFALASASSGPSRSSQTTAQASPYPVQAPDCSAARAANQPVLGIQPGPDDPTVRFITLHDSSTKQPWIIVRLWPMSSTWNDQMYGWFLDILDLQRQMMPPPDDLAVLQASNGAWIEIRTLEHNCRIAWNREFPSNDEKYFVMEGTRLLVYRGAEVIGEITIPLHSCRRDPFYGKDFHALDFDA</sequence>
<evidence type="ECO:0000313" key="2">
    <source>
        <dbReference type="EMBL" id="KAF9062300.1"/>
    </source>
</evidence>
<reference evidence="2" key="1">
    <citation type="submission" date="2020-11" db="EMBL/GenBank/DDBJ databases">
        <authorList>
            <consortium name="DOE Joint Genome Institute"/>
            <person name="Ahrendt S."/>
            <person name="Riley R."/>
            <person name="Andreopoulos W."/>
            <person name="Labutti K."/>
            <person name="Pangilinan J."/>
            <person name="Ruiz-Duenas F.J."/>
            <person name="Barrasa J.M."/>
            <person name="Sanchez-Garcia M."/>
            <person name="Camarero S."/>
            <person name="Miyauchi S."/>
            <person name="Serrano A."/>
            <person name="Linde D."/>
            <person name="Babiker R."/>
            <person name="Drula E."/>
            <person name="Ayuso-Fernandez I."/>
            <person name="Pacheco R."/>
            <person name="Padilla G."/>
            <person name="Ferreira P."/>
            <person name="Barriuso J."/>
            <person name="Kellner H."/>
            <person name="Castanera R."/>
            <person name="Alfaro M."/>
            <person name="Ramirez L."/>
            <person name="Pisabarro A.G."/>
            <person name="Kuo A."/>
            <person name="Tritt A."/>
            <person name="Lipzen A."/>
            <person name="He G."/>
            <person name="Yan M."/>
            <person name="Ng V."/>
            <person name="Cullen D."/>
            <person name="Martin F."/>
            <person name="Rosso M.-N."/>
            <person name="Henrissat B."/>
            <person name="Hibbett D."/>
            <person name="Martinez A.T."/>
            <person name="Grigoriev I.V."/>
        </authorList>
    </citation>
    <scope>NUCLEOTIDE SEQUENCE</scope>
    <source>
        <strain evidence="2">AH 40177</strain>
    </source>
</reference>
<comment type="caution">
    <text evidence="2">The sequence shown here is derived from an EMBL/GenBank/DDBJ whole genome shotgun (WGS) entry which is preliminary data.</text>
</comment>
<name>A0A9P5PHQ0_9AGAR</name>
<feature type="region of interest" description="Disordered" evidence="1">
    <location>
        <begin position="1"/>
        <end position="67"/>
    </location>
</feature>
<keyword evidence="3" id="KW-1185">Reference proteome</keyword>
<accession>A0A9P5PHQ0</accession>
<evidence type="ECO:0000256" key="1">
    <source>
        <dbReference type="SAM" id="MobiDB-lite"/>
    </source>
</evidence>
<feature type="compositionally biased region" description="Basic residues" evidence="1">
    <location>
        <begin position="8"/>
        <end position="21"/>
    </location>
</feature>
<dbReference type="EMBL" id="JADNRY010000176">
    <property type="protein sequence ID" value="KAF9062300.1"/>
    <property type="molecule type" value="Genomic_DNA"/>
</dbReference>
<gene>
    <name evidence="2" type="ORF">BDP27DRAFT_1428080</name>
</gene>
<proteinExistence type="predicted"/>
<protein>
    <submittedName>
        <fullName evidence="2">Uncharacterized protein</fullName>
    </submittedName>
</protein>